<proteinExistence type="predicted"/>
<feature type="domain" description="DUF5801" evidence="2">
    <location>
        <begin position="825"/>
        <end position="964"/>
    </location>
</feature>
<sequence>MTIATVLSISGQAWARDASGNLRELRVGDTLQEGETVVTSNGGDVQLDFGDNLDPTQIEGGEQVLITQELSTDQPVEASEFAALDEDLEALLAALEDDTVDLLDILDATAAGAGPGGAADGGHSFVRLVRIVEDTNPLAFDYGLNALGGPPDEQGGAFALAEVEEEIEPPEPVVIPPSAGSFEASLFDVDTLSSSGSVASGILPVSFGSGSGGSVSFAAMDGVTLQVGGETLTFSWNAATNTLQAISETRGITIFTVELNPTTGAFTVTQVNNLLHGEGMDSALVGLVYTVTSSSGSVTGTLQLTIVDDVPAVSVGTIDLGGLELITFDNETLDGNTSIAGGSVAVTFMAAVNVSYGADGEGSLVIDGYTLSLGNVAHGLTSGGVPIVFSLVNGTVIGSAGGNEVLRIEIDATTGDVTVTQSGPVDHAAQGADSLTLPVGLISVSATVTVTDGDGDTVSDSLTADLGGSITIVDDVPAVSVGTIDLGDLELITFDNETLDGNTSIAGGSVAVAFLAAVNVSYGADGEGSLVIDGYTLSLGNVAHGLTSGGVPIVFSLVNGTVIGSAGGNEVLRIEIDATTGDVTVTQSGPVDHAAQGADSLTLPVGLISVSATVTVTDGDGDTASDSLTADLGGSITIVDDVPAVSVGTIDLGDLGFVIDDTDTRDGGTSTATGSVATLFLGAVTATYGADGPGDTEVSDYALVLNGGIDHGLKSGGTALVFTQLAGGDIIATAGVGGAEVLRFSIDDGGQLTITQSAAIDHAPGTDSLTLPAGLISVTATVTVTDSDHDEASTTASADLSGAVTVLDDVPAVSVGTIDLGSLGLVIDDTDIRDGGTSTATGSVAALFLGAVTATYGADGPGDTEVSDYALVLNGGIDHGLKSGGTALVFTQLAGGDIIATAGVGGAEVLRFSIDDGGQLTITQSAAIDHAPGTDSLTLPAGLISVTATVTVTDSDHDEASTTASVDLSGAVTVLDDVPAVSVGTIDLGSLGFVIDDTDTRDGGTSTATGSVAALFLGAVTATYGADGPGDTEVSDYALVLNGGIDHGLKSGGTALVFTQLAGGDIIATAGVGGAEVLRFSIDDGGQLTITQSAAIDHAPGTDSLTLPAGLISVTATVTVTDSDHDEASTTASVDLSGAVTVLDDAPSLTSLNLAIANVAGIYEGIYEFEVGGDVQGFLGSFGEGSLIWTGMPDGYVLTITDSGETWVTYTAKSGSFEFFDLTLNADGTYAFDLLSPAPVVETTIESLLSAFNKDNFFKEGGKDAYLFTADVFDGKFALAVTAYRNGKLEDVSMSSTDLGVKSNVVQGQHNEALRFDVRPVEGQGAIGVSTITFSVSGTAGSSAGDKATLTVYDVNGSMTVYTAELLAGNGEFVFNIDPTHNVDYMELRPAGNNSFKIDGVFTSYVTQIYPDDYQLDFVLTGSDADGDTATADFSVFVKTTETGSYEITGSDGDDVVHGTAGNDVLIGDAGNDTLIGGEGDDVFQWNLGDQGDNDAPAIDTVVDFGLGNNVLDLADLLQGESLGTIGDFIFAAQEGASTVLYINHEGNIGVDGTNATQVIVLENFTTGEVGSAEILAELLANSQLNVDP</sequence>
<dbReference type="NCBIfam" id="TIGR03661">
    <property type="entry name" value="T1SS_VCA0849"/>
    <property type="match status" value="1"/>
</dbReference>
<dbReference type="InterPro" id="IPR001343">
    <property type="entry name" value="Hemolysn_Ca-bd"/>
</dbReference>
<dbReference type="PROSITE" id="PS00330">
    <property type="entry name" value="HEMOLYSIN_CALCIUM"/>
    <property type="match status" value="1"/>
</dbReference>
<evidence type="ECO:0000256" key="1">
    <source>
        <dbReference type="ARBA" id="ARBA00022837"/>
    </source>
</evidence>
<dbReference type="Gene3D" id="2.150.10.10">
    <property type="entry name" value="Serralysin-like metalloprotease, C-terminal"/>
    <property type="match status" value="1"/>
</dbReference>
<feature type="domain" description="DUF5801" evidence="2">
    <location>
        <begin position="329"/>
        <end position="462"/>
    </location>
</feature>
<dbReference type="InterPro" id="IPR018511">
    <property type="entry name" value="Hemolysin-typ_Ca-bd_CS"/>
</dbReference>
<feature type="domain" description="DUF5801" evidence="2">
    <location>
        <begin position="994"/>
        <end position="1132"/>
    </location>
</feature>
<dbReference type="Proteomes" id="UP001320178">
    <property type="component" value="Unassembled WGS sequence"/>
</dbReference>
<evidence type="ECO:0000313" key="3">
    <source>
        <dbReference type="EMBL" id="MCE8053792.1"/>
    </source>
</evidence>
<dbReference type="Pfam" id="PF19116">
    <property type="entry name" value="DUF5801"/>
    <property type="match status" value="5"/>
</dbReference>
<dbReference type="GO" id="GO:0005509">
    <property type="term" value="F:calcium ion binding"/>
    <property type="evidence" value="ECO:0007669"/>
    <property type="project" value="InterPro"/>
</dbReference>
<name>A0AAW4Z1I8_9GAMM</name>
<feature type="domain" description="DUF5801" evidence="2">
    <location>
        <begin position="658"/>
        <end position="795"/>
    </location>
</feature>
<evidence type="ECO:0000313" key="4">
    <source>
        <dbReference type="Proteomes" id="UP001320178"/>
    </source>
</evidence>
<accession>A0AAW4Z1I8</accession>
<organism evidence="3 4">
    <name type="scientific">Billgrantia desiderata</name>
    <dbReference type="NCBI Taxonomy" id="52021"/>
    <lineage>
        <taxon>Bacteria</taxon>
        <taxon>Pseudomonadati</taxon>
        <taxon>Pseudomonadota</taxon>
        <taxon>Gammaproteobacteria</taxon>
        <taxon>Oceanospirillales</taxon>
        <taxon>Halomonadaceae</taxon>
        <taxon>Billgrantia</taxon>
    </lineage>
</organism>
<evidence type="ECO:0000259" key="2">
    <source>
        <dbReference type="Pfam" id="PF19116"/>
    </source>
</evidence>
<dbReference type="Pfam" id="PF00353">
    <property type="entry name" value="HemolysinCabind"/>
    <property type="match status" value="1"/>
</dbReference>
<comment type="caution">
    <text evidence="3">The sequence shown here is derived from an EMBL/GenBank/DDBJ whole genome shotgun (WGS) entry which is preliminary data.</text>
</comment>
<dbReference type="RefSeq" id="WP_275949744.1">
    <property type="nucleotide sequence ID" value="NZ_JABFTS010000015.1"/>
</dbReference>
<keyword evidence="1" id="KW-0106">Calcium</keyword>
<feature type="domain" description="DUF5801" evidence="2">
    <location>
        <begin position="495"/>
        <end position="628"/>
    </location>
</feature>
<dbReference type="SUPFAM" id="SSF51120">
    <property type="entry name" value="beta-Roll"/>
    <property type="match status" value="1"/>
</dbReference>
<dbReference type="InterPro" id="IPR019960">
    <property type="entry name" value="T1SS_VCA0849"/>
</dbReference>
<dbReference type="InterPro" id="IPR011049">
    <property type="entry name" value="Serralysin-like_metalloprot_C"/>
</dbReference>
<dbReference type="NCBIfam" id="NF033682">
    <property type="entry name" value="retention_LapA"/>
    <property type="match status" value="1"/>
</dbReference>
<dbReference type="EMBL" id="JABFTS010000015">
    <property type="protein sequence ID" value="MCE8053792.1"/>
    <property type="molecule type" value="Genomic_DNA"/>
</dbReference>
<dbReference type="InterPro" id="IPR047777">
    <property type="entry name" value="LapA-like_RM"/>
</dbReference>
<reference evidence="3" key="2">
    <citation type="journal article" date="2021" name="Front. Microbiol.">
        <title>Aerobic Denitrification and Heterotrophic Sulfur Oxidation in the Genus Halomonas Revealed by Six Novel Species Characterizations and Genome-Based Analysis.</title>
        <authorList>
            <person name="Wang L."/>
            <person name="Shao Z."/>
        </authorList>
    </citation>
    <scope>NUCLEOTIDE SEQUENCE</scope>
    <source>
        <strain evidence="3">MCCC 1A05776</strain>
    </source>
</reference>
<gene>
    <name evidence="3" type="ORF">HOP61_21075</name>
</gene>
<reference evidence="3" key="1">
    <citation type="submission" date="2020-05" db="EMBL/GenBank/DDBJ databases">
        <authorList>
            <person name="Wang L."/>
            <person name="Shao Z."/>
        </authorList>
    </citation>
    <scope>NUCLEOTIDE SEQUENCE</scope>
    <source>
        <strain evidence="3">MCCC 1A05776</strain>
    </source>
</reference>
<protein>
    <submittedName>
        <fullName evidence="3">Retention module-containing protein</fullName>
    </submittedName>
</protein>
<dbReference type="InterPro" id="IPR043824">
    <property type="entry name" value="DUF5801"/>
</dbReference>